<feature type="transmembrane region" description="Helical" evidence="1">
    <location>
        <begin position="135"/>
        <end position="158"/>
    </location>
</feature>
<protein>
    <submittedName>
        <fullName evidence="2">CLUMA_CG020522, isoform A</fullName>
    </submittedName>
</protein>
<accession>A0A1J1J571</accession>
<feature type="transmembrane region" description="Helical" evidence="1">
    <location>
        <begin position="20"/>
        <end position="41"/>
    </location>
</feature>
<keyword evidence="3" id="KW-1185">Reference proteome</keyword>
<dbReference type="EMBL" id="CVRI01000072">
    <property type="protein sequence ID" value="CRL07557.1"/>
    <property type="molecule type" value="Genomic_DNA"/>
</dbReference>
<evidence type="ECO:0000313" key="2">
    <source>
        <dbReference type="EMBL" id="CRL07557.1"/>
    </source>
</evidence>
<name>A0A1J1J571_9DIPT</name>
<sequence>MSASPYPKVTKFFLCIDLRIGVLCYISFEMMLWLFLSYAAIDNEFEFFRNYDLYKFEEHIEDNWYYELIFGLPEEEDYDYEYGLESVVDDSDGIDIEYRFQSLTVNGILMLIFIAYSILSFVYTIGIGTKNTNLFIPYFLFDIYIIWISFIMIIGGLFELNFVLIRNCSIFASVKIYPAICNYSLFRKLGGKFEFTREVPSPIGPNIDFESRRRSSDIKKKRRKDGEDFEMETLQTVQIHRKNSKSPRRNSFRKEVDLMNSFTLV</sequence>
<reference evidence="2 3" key="1">
    <citation type="submission" date="2015-04" db="EMBL/GenBank/DDBJ databases">
        <authorList>
            <person name="Syromyatnikov M.Y."/>
            <person name="Popov V.N."/>
        </authorList>
    </citation>
    <scope>NUCLEOTIDE SEQUENCE [LARGE SCALE GENOMIC DNA]</scope>
</reference>
<dbReference type="AlphaFoldDB" id="A0A1J1J571"/>
<evidence type="ECO:0000313" key="3">
    <source>
        <dbReference type="Proteomes" id="UP000183832"/>
    </source>
</evidence>
<gene>
    <name evidence="2" type="ORF">CLUMA_CG020522</name>
</gene>
<dbReference type="OrthoDB" id="10367957at2759"/>
<organism evidence="2 3">
    <name type="scientific">Clunio marinus</name>
    <dbReference type="NCBI Taxonomy" id="568069"/>
    <lineage>
        <taxon>Eukaryota</taxon>
        <taxon>Metazoa</taxon>
        <taxon>Ecdysozoa</taxon>
        <taxon>Arthropoda</taxon>
        <taxon>Hexapoda</taxon>
        <taxon>Insecta</taxon>
        <taxon>Pterygota</taxon>
        <taxon>Neoptera</taxon>
        <taxon>Endopterygota</taxon>
        <taxon>Diptera</taxon>
        <taxon>Nematocera</taxon>
        <taxon>Chironomoidea</taxon>
        <taxon>Chironomidae</taxon>
        <taxon>Clunio</taxon>
    </lineage>
</organism>
<feature type="transmembrane region" description="Helical" evidence="1">
    <location>
        <begin position="108"/>
        <end position="129"/>
    </location>
</feature>
<keyword evidence="1" id="KW-1133">Transmembrane helix</keyword>
<dbReference type="Proteomes" id="UP000183832">
    <property type="component" value="Unassembled WGS sequence"/>
</dbReference>
<keyword evidence="1" id="KW-0472">Membrane</keyword>
<proteinExistence type="predicted"/>
<evidence type="ECO:0000256" key="1">
    <source>
        <dbReference type="SAM" id="Phobius"/>
    </source>
</evidence>
<keyword evidence="1" id="KW-0812">Transmembrane</keyword>